<keyword evidence="2" id="KW-0812">Transmembrane</keyword>
<comment type="caution">
    <text evidence="3">The sequence shown here is derived from an EMBL/GenBank/DDBJ whole genome shotgun (WGS) entry which is preliminary data.</text>
</comment>
<accession>A0A636GBQ0</accession>
<evidence type="ECO:0000256" key="1">
    <source>
        <dbReference type="SAM" id="MobiDB-lite"/>
    </source>
</evidence>
<protein>
    <submittedName>
        <fullName evidence="3">Uncharacterized protein</fullName>
    </submittedName>
</protein>
<feature type="transmembrane region" description="Helical" evidence="2">
    <location>
        <begin position="6"/>
        <end position="27"/>
    </location>
</feature>
<gene>
    <name evidence="3" type="ORF">CC707_17285</name>
</gene>
<evidence type="ECO:0000256" key="2">
    <source>
        <dbReference type="SAM" id="Phobius"/>
    </source>
</evidence>
<evidence type="ECO:0000313" key="3">
    <source>
        <dbReference type="EMBL" id="EDI0272853.1"/>
    </source>
</evidence>
<dbReference type="EMBL" id="AAMJPF010000023">
    <property type="protein sequence ID" value="EDI0272853.1"/>
    <property type="molecule type" value="Genomic_DNA"/>
</dbReference>
<sequence>MALLGVALDFLFGLLVRLGAWAIRYLAPEMITMFLYRSSSSYVIMGLSVAFYISTFLAVMTFINDKATSLIAALALPNDYWVTGLSMLPSNILSCLSAVFLAYTVYLTFRFKIFISRLITSQFTQSQLPPSKGGGLPPGSGGGGSPGLPNKKP</sequence>
<proteinExistence type="predicted"/>
<feature type="transmembrane region" description="Helical" evidence="2">
    <location>
        <begin position="39"/>
        <end position="63"/>
    </location>
</feature>
<dbReference type="AlphaFoldDB" id="A0A636GBQ0"/>
<keyword evidence="2" id="KW-0472">Membrane</keyword>
<reference evidence="3" key="1">
    <citation type="submission" date="2018-07" db="EMBL/GenBank/DDBJ databases">
        <authorList>
            <person name="Ashton P.M."/>
            <person name="Dallman T."/>
            <person name="Nair S."/>
            <person name="De Pinna E."/>
            <person name="Peters T."/>
            <person name="Grant K."/>
        </authorList>
    </citation>
    <scope>NUCLEOTIDE SEQUENCE</scope>
    <source>
        <strain evidence="3">333397</strain>
    </source>
</reference>
<feature type="transmembrane region" description="Helical" evidence="2">
    <location>
        <begin position="83"/>
        <end position="109"/>
    </location>
</feature>
<keyword evidence="2" id="KW-1133">Transmembrane helix</keyword>
<organism evidence="3">
    <name type="scientific">Salmonella enterica subsp. enterica serovar Panama</name>
    <dbReference type="NCBI Taxonomy" id="29472"/>
    <lineage>
        <taxon>Bacteria</taxon>
        <taxon>Pseudomonadati</taxon>
        <taxon>Pseudomonadota</taxon>
        <taxon>Gammaproteobacteria</taxon>
        <taxon>Enterobacterales</taxon>
        <taxon>Enterobacteriaceae</taxon>
        <taxon>Salmonella</taxon>
    </lineage>
</organism>
<feature type="compositionally biased region" description="Gly residues" evidence="1">
    <location>
        <begin position="132"/>
        <end position="146"/>
    </location>
</feature>
<name>A0A636GBQ0_SALET</name>
<feature type="region of interest" description="Disordered" evidence="1">
    <location>
        <begin position="125"/>
        <end position="153"/>
    </location>
</feature>